<keyword evidence="2" id="KW-1185">Reference proteome</keyword>
<reference evidence="1 2" key="1">
    <citation type="submission" date="2024-10" db="EMBL/GenBank/DDBJ databases">
        <title>The Natural Products Discovery Center: Release of the First 8490 Sequenced Strains for Exploring Actinobacteria Biosynthetic Diversity.</title>
        <authorList>
            <person name="Kalkreuter E."/>
            <person name="Kautsar S.A."/>
            <person name="Yang D."/>
            <person name="Bader C.D."/>
            <person name="Teijaro C.N."/>
            <person name="Fluegel L."/>
            <person name="Davis C.M."/>
            <person name="Simpson J.R."/>
            <person name="Lauterbach L."/>
            <person name="Steele A.D."/>
            <person name="Gui C."/>
            <person name="Meng S."/>
            <person name="Li G."/>
            <person name="Viehrig K."/>
            <person name="Ye F."/>
            <person name="Su P."/>
            <person name="Kiefer A.F."/>
            <person name="Nichols A."/>
            <person name="Cepeda A.J."/>
            <person name="Yan W."/>
            <person name="Fan B."/>
            <person name="Jiang Y."/>
            <person name="Adhikari A."/>
            <person name="Zheng C.-J."/>
            <person name="Schuster L."/>
            <person name="Cowan T.M."/>
            <person name="Smanski M.J."/>
            <person name="Chevrette M.G."/>
            <person name="De Carvalho L.P.S."/>
            <person name="Shen B."/>
        </authorList>
    </citation>
    <scope>NUCLEOTIDE SEQUENCE [LARGE SCALE GENOMIC DNA]</scope>
    <source>
        <strain evidence="1 2">NPDC001867</strain>
    </source>
</reference>
<dbReference type="Proteomes" id="UP001602089">
    <property type="component" value="Unassembled WGS sequence"/>
</dbReference>
<name>A0ABW6TLE9_9NOCA</name>
<protein>
    <submittedName>
        <fullName evidence="1">Uncharacterized protein</fullName>
    </submittedName>
</protein>
<dbReference type="RefSeq" id="WP_387132031.1">
    <property type="nucleotide sequence ID" value="NZ_JBIATK010000012.1"/>
</dbReference>
<organism evidence="1 2">
    <name type="scientific">Nocardia elegans</name>
    <dbReference type="NCBI Taxonomy" id="300029"/>
    <lineage>
        <taxon>Bacteria</taxon>
        <taxon>Bacillati</taxon>
        <taxon>Actinomycetota</taxon>
        <taxon>Actinomycetes</taxon>
        <taxon>Mycobacteriales</taxon>
        <taxon>Nocardiaceae</taxon>
        <taxon>Nocardia</taxon>
    </lineage>
</organism>
<dbReference type="EMBL" id="JBIATK010000012">
    <property type="protein sequence ID" value="MFF4026961.1"/>
    <property type="molecule type" value="Genomic_DNA"/>
</dbReference>
<sequence>MTSTEIAPASIEHLKHRPLCGLRAHQGEPTPATHWLGQHGCFDVLLCTVCLNRVMKQLREWLDEGREIECDVCHRSASTIEDLMTVRPL</sequence>
<accession>A0ABW6TLE9</accession>
<comment type="caution">
    <text evidence="1">The sequence shown here is derived from an EMBL/GenBank/DDBJ whole genome shotgun (WGS) entry which is preliminary data.</text>
</comment>
<proteinExistence type="predicted"/>
<gene>
    <name evidence="1" type="ORF">ACFYY5_29335</name>
</gene>
<evidence type="ECO:0000313" key="2">
    <source>
        <dbReference type="Proteomes" id="UP001602089"/>
    </source>
</evidence>
<evidence type="ECO:0000313" key="1">
    <source>
        <dbReference type="EMBL" id="MFF4026961.1"/>
    </source>
</evidence>